<accession>A0A1J1DZV3</accession>
<gene>
    <name evidence="1" type="ORF">JBKA6_1450</name>
</gene>
<dbReference type="KEGG" id="ise:JBKA6_1450"/>
<protein>
    <submittedName>
        <fullName evidence="1">Uncharacterized protein</fullName>
    </submittedName>
</protein>
<proteinExistence type="predicted"/>
<reference evidence="1 2" key="1">
    <citation type="submission" date="2014-03" db="EMBL/GenBank/DDBJ databases">
        <title>complete genome sequence of Flavobacteriaceae bacterium JBKA-6.</title>
        <authorList>
            <person name="Takano T."/>
            <person name="Nakamura Y."/>
            <person name="Takuma S."/>
            <person name="Yasuike M."/>
            <person name="Matsuyama T."/>
            <person name="Sakai T."/>
            <person name="Fujiwara A."/>
            <person name="Kimoto K."/>
            <person name="Fukuda Y."/>
            <person name="Kondo H."/>
            <person name="Hirono I."/>
            <person name="Nakayasu C."/>
        </authorList>
    </citation>
    <scope>NUCLEOTIDE SEQUENCE [LARGE SCALE GENOMIC DNA]</scope>
    <source>
        <strain evidence="1 2">JBKA-6</strain>
    </source>
</reference>
<name>A0A1J1DZV3_9FLAO</name>
<dbReference type="Proteomes" id="UP000243197">
    <property type="component" value="Chromosome"/>
</dbReference>
<evidence type="ECO:0000313" key="2">
    <source>
        <dbReference type="Proteomes" id="UP000243197"/>
    </source>
</evidence>
<sequence length="40" mass="4766">MFKIFADRTHIAEKEELKNLSLINKNSITFEFIEVNRLLV</sequence>
<dbReference type="AlphaFoldDB" id="A0A1J1DZV3"/>
<dbReference type="EMBL" id="AP014564">
    <property type="protein sequence ID" value="BAV95463.1"/>
    <property type="molecule type" value="Genomic_DNA"/>
</dbReference>
<keyword evidence="2" id="KW-1185">Reference proteome</keyword>
<evidence type="ECO:0000313" key="1">
    <source>
        <dbReference type="EMBL" id="BAV95463.1"/>
    </source>
</evidence>
<organism evidence="1 2">
    <name type="scientific">Ichthyobacterium seriolicida</name>
    <dbReference type="NCBI Taxonomy" id="242600"/>
    <lineage>
        <taxon>Bacteria</taxon>
        <taxon>Pseudomonadati</taxon>
        <taxon>Bacteroidota</taxon>
        <taxon>Flavobacteriia</taxon>
        <taxon>Flavobacteriales</taxon>
        <taxon>Ichthyobacteriaceae</taxon>
        <taxon>Ichthyobacterium</taxon>
    </lineage>
</organism>